<dbReference type="CDD" id="cd01301">
    <property type="entry name" value="rDP_like"/>
    <property type="match status" value="1"/>
</dbReference>
<dbReference type="GO" id="GO:0006508">
    <property type="term" value="P:proteolysis"/>
    <property type="evidence" value="ECO:0007669"/>
    <property type="project" value="InterPro"/>
</dbReference>
<proteinExistence type="predicted"/>
<dbReference type="RefSeq" id="WP_151969493.1">
    <property type="nucleotide sequence ID" value="NZ_AP019860.1"/>
</dbReference>
<gene>
    <name evidence="1" type="ORF">UABAM_03754</name>
</gene>
<dbReference type="Pfam" id="PF01244">
    <property type="entry name" value="Peptidase_M19"/>
    <property type="match status" value="1"/>
</dbReference>
<evidence type="ECO:0000313" key="1">
    <source>
        <dbReference type="EMBL" id="BBM85387.1"/>
    </source>
</evidence>
<evidence type="ECO:0000313" key="2">
    <source>
        <dbReference type="Proteomes" id="UP000326354"/>
    </source>
</evidence>
<keyword evidence="2" id="KW-1185">Reference proteome</keyword>
<accession>A0A5S9F432</accession>
<dbReference type="KEGG" id="uam:UABAM_03754"/>
<sequence length="341" mass="38633">MFHKNSLPIFDGHNDSLARFFYRHDERQSFFDMHTVGHIDFPRLQQANFMGGLFAVFVPAPDEKATSRDKSKLAPALDTIYAYQHTCKMIEFMEKICEHPQVFRFENASDLQKCYEEKCLAIVLHFEGAEAIIDLDKLEFFYEKGLRSLGLVWSRPNQYGVGVPFVFPHTPDIGPGLTDKGKELVKRCDELGIVVDVSHLNQKGFWDVAKISQKPLVATHSNVHAICRSPRNLLDDQIKAIADSGGVIGINLGVPFIREDGKINRNTSLKDIVAHFDYIAKKVGVDHVAFGSDLDGMYMAKGVKDVTGLPKIIARLHENGYSEDDLCKMAYKNWFRILRLL</sequence>
<dbReference type="PANTHER" id="PTHR10443:SF12">
    <property type="entry name" value="DIPEPTIDASE"/>
    <property type="match status" value="1"/>
</dbReference>
<dbReference type="PROSITE" id="PS51365">
    <property type="entry name" value="RENAL_DIPEPTIDASE_2"/>
    <property type="match status" value="1"/>
</dbReference>
<dbReference type="SUPFAM" id="SSF51556">
    <property type="entry name" value="Metallo-dependent hydrolases"/>
    <property type="match status" value="1"/>
</dbReference>
<dbReference type="AlphaFoldDB" id="A0A5S9F432"/>
<dbReference type="GO" id="GO:0070573">
    <property type="term" value="F:metallodipeptidase activity"/>
    <property type="evidence" value="ECO:0007669"/>
    <property type="project" value="InterPro"/>
</dbReference>
<dbReference type="EMBL" id="AP019860">
    <property type="protein sequence ID" value="BBM85387.1"/>
    <property type="molecule type" value="Genomic_DNA"/>
</dbReference>
<dbReference type="Proteomes" id="UP000326354">
    <property type="component" value="Chromosome"/>
</dbReference>
<dbReference type="PANTHER" id="PTHR10443">
    <property type="entry name" value="MICROSOMAL DIPEPTIDASE"/>
    <property type="match status" value="1"/>
</dbReference>
<organism evidence="1 2">
    <name type="scientific">Uabimicrobium amorphum</name>
    <dbReference type="NCBI Taxonomy" id="2596890"/>
    <lineage>
        <taxon>Bacteria</taxon>
        <taxon>Pseudomonadati</taxon>
        <taxon>Planctomycetota</taxon>
        <taxon>Candidatus Uabimicrobiia</taxon>
        <taxon>Candidatus Uabimicrobiales</taxon>
        <taxon>Candidatus Uabimicrobiaceae</taxon>
        <taxon>Candidatus Uabimicrobium</taxon>
    </lineage>
</organism>
<reference evidence="1 2" key="1">
    <citation type="submission" date="2019-08" db="EMBL/GenBank/DDBJ databases">
        <title>Complete genome sequence of Candidatus Uab amorphum.</title>
        <authorList>
            <person name="Shiratori T."/>
            <person name="Suzuki S."/>
            <person name="Kakizawa Y."/>
            <person name="Ishida K."/>
        </authorList>
    </citation>
    <scope>NUCLEOTIDE SEQUENCE [LARGE SCALE GENOMIC DNA]</scope>
    <source>
        <strain evidence="1 2">SRT547</strain>
    </source>
</reference>
<dbReference type="InterPro" id="IPR008257">
    <property type="entry name" value="Pept_M19"/>
</dbReference>
<dbReference type="Gene3D" id="3.20.20.140">
    <property type="entry name" value="Metal-dependent hydrolases"/>
    <property type="match status" value="1"/>
</dbReference>
<name>A0A5S9F432_UABAM</name>
<dbReference type="OrthoDB" id="9804920at2"/>
<dbReference type="InterPro" id="IPR032466">
    <property type="entry name" value="Metal_Hydrolase"/>
</dbReference>
<protein>
    <submittedName>
        <fullName evidence="1">Dipeptidase</fullName>
    </submittedName>
</protein>